<accession>A0A816UYV5</accession>
<name>A0A816UYV5_BRANA</name>
<dbReference type="AlphaFoldDB" id="A0A816UYV5"/>
<sequence>MAMKSVQSSGKSPLALYFNNLTPFKLLRPRTSGVLVILIPVHVNLGSHVQKVVKELVKAPAKNPPAKAFGVDQVIVTANKIDIVAYLTAIFDLIKLALVGNQAQSKLEEAERKAENLKNQAQEKLSLLSKQRGGWTEGFDEGKAIGEGNSVQFNGNKVHDFVSCSESHPESPEIYSLPDYNLNFELVDEEDCCYFHATKKHVVQARGGDIFDVYRKKRVLENFETLYSVFLMIFFCMQLYETWSLEEKYCLFNDKYCCLVCLDSSFM</sequence>
<feature type="coiled-coil region" evidence="1">
    <location>
        <begin position="100"/>
        <end position="131"/>
    </location>
</feature>
<dbReference type="EMBL" id="HG994372">
    <property type="protein sequence ID" value="CAF2114109.1"/>
    <property type="molecule type" value="Genomic_DNA"/>
</dbReference>
<proteinExistence type="predicted"/>
<dbReference type="Proteomes" id="UP001295469">
    <property type="component" value="Chromosome C08"/>
</dbReference>
<keyword evidence="1" id="KW-0175">Coiled coil</keyword>
<organism evidence="2">
    <name type="scientific">Brassica napus</name>
    <name type="common">Rape</name>
    <dbReference type="NCBI Taxonomy" id="3708"/>
    <lineage>
        <taxon>Eukaryota</taxon>
        <taxon>Viridiplantae</taxon>
        <taxon>Streptophyta</taxon>
        <taxon>Embryophyta</taxon>
        <taxon>Tracheophyta</taxon>
        <taxon>Spermatophyta</taxon>
        <taxon>Magnoliopsida</taxon>
        <taxon>eudicotyledons</taxon>
        <taxon>Gunneridae</taxon>
        <taxon>Pentapetalae</taxon>
        <taxon>rosids</taxon>
        <taxon>malvids</taxon>
        <taxon>Brassicales</taxon>
        <taxon>Brassicaceae</taxon>
        <taxon>Brassiceae</taxon>
        <taxon>Brassica</taxon>
    </lineage>
</organism>
<evidence type="ECO:0000313" key="2">
    <source>
        <dbReference type="EMBL" id="CAF2114109.1"/>
    </source>
</evidence>
<reference evidence="2" key="1">
    <citation type="submission" date="2021-01" db="EMBL/GenBank/DDBJ databases">
        <authorList>
            <consortium name="Genoscope - CEA"/>
            <person name="William W."/>
        </authorList>
    </citation>
    <scope>NUCLEOTIDE SEQUENCE</scope>
</reference>
<gene>
    <name evidence="2" type="ORF">DARMORV10_C08P40010.1</name>
</gene>
<evidence type="ECO:0000256" key="1">
    <source>
        <dbReference type="SAM" id="Coils"/>
    </source>
</evidence>
<protein>
    <submittedName>
        <fullName evidence="2">(rape) hypothetical protein</fullName>
    </submittedName>
</protein>